<sequence length="208" mass="22095">MERAKKLLRDRDALEAEIEALRGRLLVEENGVGESGSLVDEDGFPRADVDVPRVRQDRNRLARLYNDHKSLSAEIEGAIHEVHAGSRTERSDAAPPPGRPNGGGPTPMAVETAAPAASTAPYAVVDEVSPGSPADAAGLRVGDQILAFGEVVASNFGGNLAQVAEHAKSRENATVRVAVLRAGEPEKLDLMPRRWEGGGLLGCHMKKL</sequence>
<protein>
    <submittedName>
        <fullName evidence="5">Nas2_N domain-containing protein</fullName>
    </submittedName>
</protein>
<evidence type="ECO:0000259" key="4">
    <source>
        <dbReference type="SMART" id="SM00228"/>
    </source>
</evidence>
<evidence type="ECO:0000256" key="2">
    <source>
        <dbReference type="ARBA" id="ARBA00023186"/>
    </source>
</evidence>
<proteinExistence type="inferred from homology"/>
<dbReference type="Pfam" id="PF18265">
    <property type="entry name" value="Nas2_N"/>
    <property type="match status" value="1"/>
</dbReference>
<dbReference type="Gene3D" id="6.10.140.1710">
    <property type="match status" value="1"/>
</dbReference>
<feature type="domain" description="PDZ" evidence="4">
    <location>
        <begin position="69"/>
        <end position="183"/>
    </location>
</feature>
<dbReference type="InterPro" id="IPR036034">
    <property type="entry name" value="PDZ_sf"/>
</dbReference>
<reference evidence="5 6" key="1">
    <citation type="submission" date="2024-03" db="EMBL/GenBank/DDBJ databases">
        <title>Complete genome sequence of the green alga Chloropicon roscoffensis RCC1871.</title>
        <authorList>
            <person name="Lemieux C."/>
            <person name="Pombert J.-F."/>
            <person name="Otis C."/>
            <person name="Turmel M."/>
        </authorList>
    </citation>
    <scope>NUCLEOTIDE SEQUENCE [LARGE SCALE GENOMIC DNA]</scope>
    <source>
        <strain evidence="5 6">RCC1871</strain>
    </source>
</reference>
<dbReference type="InterPro" id="IPR001478">
    <property type="entry name" value="PDZ"/>
</dbReference>
<dbReference type="EMBL" id="CP151502">
    <property type="protein sequence ID" value="WZN59698.1"/>
    <property type="molecule type" value="Genomic_DNA"/>
</dbReference>
<dbReference type="SUPFAM" id="SSF50156">
    <property type="entry name" value="PDZ domain-like"/>
    <property type="match status" value="1"/>
</dbReference>
<keyword evidence="2" id="KW-0143">Chaperone</keyword>
<dbReference type="InterPro" id="IPR041489">
    <property type="entry name" value="PDZ_6"/>
</dbReference>
<dbReference type="PANTHER" id="PTHR12651">
    <property type="entry name" value="26S PROTEASOME NON-ATPASE REGULATORY SUBUNIT 9"/>
    <property type="match status" value="1"/>
</dbReference>
<feature type="region of interest" description="Disordered" evidence="3">
    <location>
        <begin position="83"/>
        <end position="110"/>
    </location>
</feature>
<dbReference type="AlphaFoldDB" id="A0AAX4P1A7"/>
<dbReference type="GO" id="GO:0005634">
    <property type="term" value="C:nucleus"/>
    <property type="evidence" value="ECO:0007669"/>
    <property type="project" value="TreeGrafter"/>
</dbReference>
<dbReference type="Gene3D" id="2.30.42.10">
    <property type="match status" value="1"/>
</dbReference>
<evidence type="ECO:0000313" key="6">
    <source>
        <dbReference type="Proteomes" id="UP001472866"/>
    </source>
</evidence>
<name>A0AAX4P1A7_9CHLO</name>
<dbReference type="SMART" id="SM00228">
    <property type="entry name" value="PDZ"/>
    <property type="match status" value="1"/>
</dbReference>
<keyword evidence="6" id="KW-1185">Reference proteome</keyword>
<gene>
    <name evidence="5" type="ORF">HKI87_02g12240</name>
</gene>
<organism evidence="5 6">
    <name type="scientific">Chloropicon roscoffensis</name>
    <dbReference type="NCBI Taxonomy" id="1461544"/>
    <lineage>
        <taxon>Eukaryota</taxon>
        <taxon>Viridiplantae</taxon>
        <taxon>Chlorophyta</taxon>
        <taxon>Chloropicophyceae</taxon>
        <taxon>Chloropicales</taxon>
        <taxon>Chloropicaceae</taxon>
        <taxon>Chloropicon</taxon>
    </lineage>
</organism>
<dbReference type="PANTHER" id="PTHR12651:SF1">
    <property type="entry name" value="26S PROTEASOME NON-ATPASE REGULATORY SUBUNIT 9"/>
    <property type="match status" value="1"/>
</dbReference>
<dbReference type="GO" id="GO:0070682">
    <property type="term" value="P:proteasome regulatory particle assembly"/>
    <property type="evidence" value="ECO:0007669"/>
    <property type="project" value="InterPro"/>
</dbReference>
<evidence type="ECO:0000256" key="1">
    <source>
        <dbReference type="ARBA" id="ARBA00005256"/>
    </source>
</evidence>
<dbReference type="InterPro" id="IPR040815">
    <property type="entry name" value="Nas2_N"/>
</dbReference>
<dbReference type="GO" id="GO:0005737">
    <property type="term" value="C:cytoplasm"/>
    <property type="evidence" value="ECO:0007669"/>
    <property type="project" value="TreeGrafter"/>
</dbReference>
<dbReference type="FunFam" id="2.30.42.10:FF:000107">
    <property type="entry name" value="26S proteasome non-ATPase regulatory subunit 9"/>
    <property type="match status" value="1"/>
</dbReference>
<feature type="compositionally biased region" description="Basic and acidic residues" evidence="3">
    <location>
        <begin position="83"/>
        <end position="92"/>
    </location>
</feature>
<comment type="similarity">
    <text evidence="1">Belongs to the proteasome subunit p27 family.</text>
</comment>
<accession>A0AAX4P1A7</accession>
<dbReference type="Proteomes" id="UP001472866">
    <property type="component" value="Chromosome 02"/>
</dbReference>
<evidence type="ECO:0000313" key="5">
    <source>
        <dbReference type="EMBL" id="WZN59698.1"/>
    </source>
</evidence>
<dbReference type="InterPro" id="IPR035269">
    <property type="entry name" value="PSMD9"/>
</dbReference>
<dbReference type="Pfam" id="PF17820">
    <property type="entry name" value="PDZ_6"/>
    <property type="match status" value="1"/>
</dbReference>
<evidence type="ECO:0000256" key="3">
    <source>
        <dbReference type="SAM" id="MobiDB-lite"/>
    </source>
</evidence>